<sequence length="39" mass="4286">MGGKHNMLVVIIVTLLHGYDPNVALFWCIEGLSFVLITA</sequence>
<dbReference type="EMBL" id="BAEM01000056">
    <property type="protein sequence ID" value="GAC12160.1"/>
    <property type="molecule type" value="Genomic_DNA"/>
</dbReference>
<protein>
    <submittedName>
        <fullName evidence="1">Uncharacterized protein</fullName>
    </submittedName>
</protein>
<dbReference type="AlphaFoldDB" id="A0AAV3V6L6"/>
<reference evidence="1 2" key="1">
    <citation type="journal article" date="2017" name="Antonie Van Leeuwenhoek">
        <title>Rhizobium rhizosphaerae sp. nov., a novel species isolated from rice rhizosphere.</title>
        <authorList>
            <person name="Zhao J.J."/>
            <person name="Zhang J."/>
            <person name="Zhang R.J."/>
            <person name="Zhang C.W."/>
            <person name="Yin H.Q."/>
            <person name="Zhang X.X."/>
        </authorList>
    </citation>
    <scope>NUCLEOTIDE SEQUENCE [LARGE SCALE GENOMIC DNA]</scope>
    <source>
        <strain evidence="1 2">S18K6</strain>
    </source>
</reference>
<evidence type="ECO:0000313" key="1">
    <source>
        <dbReference type="EMBL" id="GAC12160.1"/>
    </source>
</evidence>
<evidence type="ECO:0000313" key="2">
    <source>
        <dbReference type="Proteomes" id="UP000006320"/>
    </source>
</evidence>
<accession>A0AAV3V6L6</accession>
<dbReference type="Proteomes" id="UP000006320">
    <property type="component" value="Unassembled WGS sequence"/>
</dbReference>
<gene>
    <name evidence="1" type="ORF">GCHA_4237</name>
</gene>
<proteinExistence type="predicted"/>
<organism evidence="1 2">
    <name type="scientific">Paraglaciecola chathamensis S18K6</name>
    <dbReference type="NCBI Taxonomy" id="1127672"/>
    <lineage>
        <taxon>Bacteria</taxon>
        <taxon>Pseudomonadati</taxon>
        <taxon>Pseudomonadota</taxon>
        <taxon>Gammaproteobacteria</taxon>
        <taxon>Alteromonadales</taxon>
        <taxon>Alteromonadaceae</taxon>
        <taxon>Paraglaciecola</taxon>
    </lineage>
</organism>
<comment type="caution">
    <text evidence="1">The sequence shown here is derived from an EMBL/GenBank/DDBJ whole genome shotgun (WGS) entry which is preliminary data.</text>
</comment>
<name>A0AAV3V6L6_9ALTE</name>